<dbReference type="CDD" id="cd01439">
    <property type="entry name" value="TCCD_inducible_PARP_like"/>
    <property type="match status" value="1"/>
</dbReference>
<dbReference type="GO" id="GO:0005737">
    <property type="term" value="C:cytoplasm"/>
    <property type="evidence" value="ECO:0007669"/>
    <property type="project" value="TreeGrafter"/>
</dbReference>
<keyword evidence="4 7" id="KW-0520">NAD</keyword>
<feature type="compositionally biased region" description="Basic and acidic residues" evidence="9">
    <location>
        <begin position="802"/>
        <end position="814"/>
    </location>
</feature>
<dbReference type="PANTHER" id="PTHR14453:SF106">
    <property type="entry name" value="POLY [ADP-RIBOSE] POLYMERASE"/>
    <property type="match status" value="1"/>
</dbReference>
<proteinExistence type="inferred from homology"/>
<evidence type="ECO:0000313" key="14">
    <source>
        <dbReference type="Proteomes" id="UP000694621"/>
    </source>
</evidence>
<keyword evidence="3 7" id="KW-0808">Transferase</keyword>
<dbReference type="GO" id="GO:0003714">
    <property type="term" value="F:transcription corepressor activity"/>
    <property type="evidence" value="ECO:0007669"/>
    <property type="project" value="TreeGrafter"/>
</dbReference>
<evidence type="ECO:0000256" key="3">
    <source>
        <dbReference type="ARBA" id="ARBA00022679"/>
    </source>
</evidence>
<dbReference type="Gene3D" id="3.90.228.10">
    <property type="match status" value="1"/>
</dbReference>
<dbReference type="Ensembl" id="ENSAMXT00005040026.1">
    <property type="protein sequence ID" value="ENSAMXP00005036710.1"/>
    <property type="gene ID" value="ENSAMXG00005017525.1"/>
</dbReference>
<sequence length="1638" mass="183605">MIPEEEAAIVTLRHHSDVEKILGMKHQIDRKQVNVYPYFTSLGTALYGKDRPTWSLPKPFTEKIHPAIKEFLDKQGLISSICDQMSTYFCDVTMDRAEVQLSPLPSLLKQKDLTKTQIDSWKQNVTDGFRTIVSNYAVFERAVMPSMWATVEKDVRSVVKDKAFMRMDGGVLTIAGMAQDINLLKQILEEVLKKASNQMERDKNTASDTMEMSSAMFSLLIQEGLQHSAKAKYPELKFSHRKDTNQLVLQGLQLEIIDIKNWILERKMSMKQKTLRIEPSLLEFLRSVDCDEMSGDLFTTKGISSVYKVENGDVVLMGSTDSALSQAEKRLQTMLTSRTLSLEDQAVLEKREWRSLRNNLSDTYNSSKKKTVMIIPSRNGDTLVVSGFNEPVLEVSRNLEQFVNEHSRVEKVIRVKSCAVVKFMIEKKSEVWKKFVESNEVKVHFDPRRPLIRLSGERGHVQPVMGNFQEIAKSLHTDRMIINKAGAKKFFREQRAMFQMMIKENRFVVVLEEGHMLEEDEEDEDHYDSDRQDDFAQLSCKVQLPDGVTITVRKADICQLKVDAVVNAANEDLKHIGGLALALLKAAGPSLQDDSDRYVAVNGQLQPGNATTTGSGRLPCKYVVHAVGPRFSDTDKFTAVRRLRQAVRESLNQAVENKCSSIAVPAISSGIFGFPLELCSETIAKELHAYVEDQKRQRGRRLTEIHLVDNNANTVNAMAQAIRKEFADFNPEMTFPEHRGSYGAGSRGHGSSGKSYRGRNTQGQGYGGRGAYGHDSTEPRNYEQHIHRTKEPSKFETQGRFPRQDSNHSSRPLEKQSTQEGLKINLRKGNIQDATSDVIVNSIAEDVNLSTGAVTKALLDAAGPQLQSEANSYLTSFGLSKLNYGDIVDTAGYNLNCRKVYHAVCPFWKGGSGSETETLKQIVENCLKKAEQERMTSVSFPALGTGNLRFPKDLVSRMLLGAILDFSAKFTPRHLQEVTVVVHPSDNETVQCFIKSFRGGKPGPITKRAQAGQQPSHTKSPAKSSQSPGLFGVVSTPTLGVHRVQVGHLTLEVSSGDITKERIDAIVNSSNSSFTLKAGVSKAILDAAGSTVEVECAQIVLRSQLQQNELIVTSGGRLPCKHIIHVIGRNNAAAIKDVVYSVLKLCETQKFSSVAFPALGTGQGGISASAVADAMIDAVVDFVKKKKGQHLQSVKFLIFQTSMVPDFHQTMLRRQQEGVEEETGVLNWIKGKFEAVTSLLYGGNSESSANEEFVMVEEEFEPAVFQLCGESQQDLNEAKELINSFIVKEHNSSTVRDSAINHFTREDAEILSNLQRELAVSIQLNKSGQEPVITVEGLTRDVMKVESIIRDMIRKVEKNESRKREAFMVGSMVEWQYLDSRNKLIPFDYLTNYDLEEAFGQKQPRIKIKINNEPYEVNIAQKTAVGKHQRIELKRVDQRDKTSVPLPSHWEDMKGSFVKRVQIQPGTQEYTDVENEFRRTGLNNTILEIERVQNSTLWRSYMIQKNHLDEKNKHKNNEKKLFHGTGSDNIDTIDKQGFNRSYAGMHGAMYGNGAYFAVDPNYSQGYAKQDRLGHKRMYLARVLVGDYTTGKAGLLSPPAKSSSAADLYDSVTDNHRSPSMFVIFHDVQAYPEYLITFQ</sequence>
<evidence type="ECO:0000256" key="6">
    <source>
        <dbReference type="ARBA" id="ARBA00024347"/>
    </source>
</evidence>
<dbReference type="GO" id="GO:0003950">
    <property type="term" value="F:NAD+ poly-ADP-ribosyltransferase activity"/>
    <property type="evidence" value="ECO:0007669"/>
    <property type="project" value="UniProtKB-UniRule"/>
</dbReference>
<evidence type="ECO:0000256" key="8">
    <source>
        <dbReference type="SAM" id="Coils"/>
    </source>
</evidence>
<dbReference type="InterPro" id="IPR052056">
    <property type="entry name" value="Mono-ARTD/PARP"/>
</dbReference>
<evidence type="ECO:0000256" key="7">
    <source>
        <dbReference type="RuleBase" id="RU362114"/>
    </source>
</evidence>
<dbReference type="Pfam" id="PF23248">
    <property type="entry name" value="KH_PARP14_2"/>
    <property type="match status" value="1"/>
</dbReference>
<dbReference type="Gene3D" id="1.10.150.50">
    <property type="entry name" value="Transcription Factor, Ets-1"/>
    <property type="match status" value="1"/>
</dbReference>
<dbReference type="GO" id="GO:0010629">
    <property type="term" value="P:negative regulation of gene expression"/>
    <property type="evidence" value="ECO:0007669"/>
    <property type="project" value="TreeGrafter"/>
</dbReference>
<organism evidence="13 14">
    <name type="scientific">Astyanax mexicanus</name>
    <name type="common">Blind cave fish</name>
    <name type="synonym">Astyanax fasciatus mexicanus</name>
    <dbReference type="NCBI Taxonomy" id="7994"/>
    <lineage>
        <taxon>Eukaryota</taxon>
        <taxon>Metazoa</taxon>
        <taxon>Chordata</taxon>
        <taxon>Craniata</taxon>
        <taxon>Vertebrata</taxon>
        <taxon>Euteleostomi</taxon>
        <taxon>Actinopterygii</taxon>
        <taxon>Neopterygii</taxon>
        <taxon>Teleostei</taxon>
        <taxon>Ostariophysi</taxon>
        <taxon>Characiformes</taxon>
        <taxon>Characoidei</taxon>
        <taxon>Acestrorhamphidae</taxon>
        <taxon>Acestrorhamphinae</taxon>
        <taxon>Astyanax</taxon>
    </lineage>
</organism>
<dbReference type="GO" id="GO:0070212">
    <property type="term" value="P:protein poly-ADP-ribosylation"/>
    <property type="evidence" value="ECO:0007669"/>
    <property type="project" value="TreeGrafter"/>
</dbReference>
<dbReference type="EC" id="2.4.2.-" evidence="7"/>
<dbReference type="InterPro" id="IPR012317">
    <property type="entry name" value="Poly(ADP-ribose)pol_cat_dom"/>
</dbReference>
<dbReference type="Pfam" id="PF22005">
    <property type="entry name" value="WWE_1"/>
    <property type="match status" value="1"/>
</dbReference>
<evidence type="ECO:0000256" key="2">
    <source>
        <dbReference type="ARBA" id="ARBA00022676"/>
    </source>
</evidence>
<feature type="region of interest" description="Disordered" evidence="9">
    <location>
        <begin position="737"/>
        <end position="820"/>
    </location>
</feature>
<dbReference type="Pfam" id="PF23251">
    <property type="entry name" value="KH_PARP14_4"/>
    <property type="match status" value="1"/>
</dbReference>
<evidence type="ECO:0000256" key="4">
    <source>
        <dbReference type="ARBA" id="ARBA00023027"/>
    </source>
</evidence>
<dbReference type="Pfam" id="PF23253">
    <property type="entry name" value="KH_PARP14_6"/>
    <property type="match status" value="1"/>
</dbReference>
<protein>
    <recommendedName>
        <fullName evidence="7">Poly [ADP-ribose] polymerase</fullName>
        <shortName evidence="7">PARP</shortName>
        <ecNumber evidence="7">2.4.2.-</ecNumber>
    </recommendedName>
</protein>
<evidence type="ECO:0000313" key="13">
    <source>
        <dbReference type="Ensembl" id="ENSAMXP00005036710.1"/>
    </source>
</evidence>
<reference evidence="13" key="1">
    <citation type="submission" date="2025-08" db="UniProtKB">
        <authorList>
            <consortium name="Ensembl"/>
        </authorList>
    </citation>
    <scope>IDENTIFICATION</scope>
</reference>
<dbReference type="Pfam" id="PF23249">
    <property type="entry name" value="KH_PARP14_3"/>
    <property type="match status" value="1"/>
</dbReference>
<dbReference type="FunFam" id="3.90.228.10:FF:000008">
    <property type="entry name" value="Poly [ADP-ribose] polymerase"/>
    <property type="match status" value="1"/>
</dbReference>
<dbReference type="CDD" id="cd02907">
    <property type="entry name" value="Macro_Af1521_BAL-like"/>
    <property type="match status" value="1"/>
</dbReference>
<keyword evidence="2 7" id="KW-0328">Glycosyltransferase</keyword>
<feature type="compositionally biased region" description="Polar residues" evidence="9">
    <location>
        <begin position="1011"/>
        <end position="1028"/>
    </location>
</feature>
<dbReference type="InterPro" id="IPR002589">
    <property type="entry name" value="Macro_dom"/>
</dbReference>
<feature type="domain" description="PARP catalytic" evidence="11">
    <location>
        <begin position="1444"/>
        <end position="1638"/>
    </location>
</feature>
<dbReference type="InterPro" id="IPR057043">
    <property type="entry name" value="PARP14_KH_2"/>
</dbReference>
<dbReference type="InterPro" id="IPR054596">
    <property type="entry name" value="PARP14_WWE"/>
</dbReference>
<dbReference type="SMART" id="SM00506">
    <property type="entry name" value="A1pp"/>
    <property type="match status" value="3"/>
</dbReference>
<dbReference type="PROSITE" id="PS51154">
    <property type="entry name" value="MACRO"/>
    <property type="match status" value="3"/>
</dbReference>
<feature type="coiled-coil region" evidence="8">
    <location>
        <begin position="178"/>
        <end position="205"/>
    </location>
</feature>
<dbReference type="Gene3D" id="3.40.220.10">
    <property type="entry name" value="Leucine Aminopeptidase, subunit E, domain 1"/>
    <property type="match status" value="3"/>
</dbReference>
<dbReference type="PROSITE" id="PS50918">
    <property type="entry name" value="WWE"/>
    <property type="match status" value="1"/>
</dbReference>
<gene>
    <name evidence="13" type="primary">LOC103023191</name>
</gene>
<feature type="region of interest" description="Disordered" evidence="9">
    <location>
        <begin position="1001"/>
        <end position="1029"/>
    </location>
</feature>
<feature type="domain" description="Macro" evidence="12">
    <location>
        <begin position="537"/>
        <end position="726"/>
    </location>
</feature>
<feature type="compositionally biased region" description="Gly residues" evidence="9">
    <location>
        <begin position="742"/>
        <end position="751"/>
    </location>
</feature>
<dbReference type="InterPro" id="IPR057049">
    <property type="entry name" value="PARP14_KH_8"/>
</dbReference>
<comment type="similarity">
    <text evidence="6">Belongs to the ARTD/PARP family.</text>
</comment>
<keyword evidence="8" id="KW-0175">Coiled coil</keyword>
<dbReference type="InterPro" id="IPR057044">
    <property type="entry name" value="PARP14_KH_1"/>
</dbReference>
<dbReference type="Pfam" id="PF01661">
    <property type="entry name" value="Macro"/>
    <property type="match status" value="3"/>
</dbReference>
<dbReference type="GO" id="GO:1990404">
    <property type="term" value="F:NAD+-protein mono-ADP-ribosyltransferase activity"/>
    <property type="evidence" value="ECO:0007669"/>
    <property type="project" value="TreeGrafter"/>
</dbReference>
<dbReference type="InterPro" id="IPR057047">
    <property type="entry name" value="PARP14_KH_5"/>
</dbReference>
<feature type="compositionally biased region" description="Basic and acidic residues" evidence="9">
    <location>
        <begin position="775"/>
        <end position="794"/>
    </location>
</feature>
<dbReference type="Pfam" id="PF23252">
    <property type="entry name" value="KH_PARP14_5"/>
    <property type="match status" value="1"/>
</dbReference>
<feature type="domain" description="WWE" evidence="10">
    <location>
        <begin position="1361"/>
        <end position="1439"/>
    </location>
</feature>
<dbReference type="SUPFAM" id="SSF56399">
    <property type="entry name" value="ADP-ribosylation"/>
    <property type="match status" value="1"/>
</dbReference>
<evidence type="ECO:0000256" key="9">
    <source>
        <dbReference type="SAM" id="MobiDB-lite"/>
    </source>
</evidence>
<dbReference type="InterPro" id="IPR057048">
    <property type="entry name" value="PARP14_KH_6"/>
</dbReference>
<dbReference type="Pfam" id="PF23084">
    <property type="entry name" value="KH_PARP14_1"/>
    <property type="match status" value="1"/>
</dbReference>
<evidence type="ECO:0000259" key="10">
    <source>
        <dbReference type="PROSITE" id="PS50918"/>
    </source>
</evidence>
<dbReference type="Gene3D" id="3.30.720.50">
    <property type="match status" value="1"/>
</dbReference>
<evidence type="ECO:0000259" key="11">
    <source>
        <dbReference type="PROSITE" id="PS51059"/>
    </source>
</evidence>
<dbReference type="InterPro" id="IPR037197">
    <property type="entry name" value="WWE_dom_sf"/>
</dbReference>
<evidence type="ECO:0000256" key="1">
    <source>
        <dbReference type="ARBA" id="ARBA00004123"/>
    </source>
</evidence>
<dbReference type="InterPro" id="IPR013761">
    <property type="entry name" value="SAM/pointed_sf"/>
</dbReference>
<comment type="subcellular location">
    <subcellularLocation>
        <location evidence="1">Nucleus</location>
    </subcellularLocation>
</comment>
<dbReference type="GO" id="GO:0005634">
    <property type="term" value="C:nucleus"/>
    <property type="evidence" value="ECO:0007669"/>
    <property type="project" value="UniProtKB-SubCell"/>
</dbReference>
<feature type="domain" description="Macro" evidence="12">
    <location>
        <begin position="811"/>
        <end position="1001"/>
    </location>
</feature>
<dbReference type="SUPFAM" id="SSF52949">
    <property type="entry name" value="Macro domain-like"/>
    <property type="match status" value="3"/>
</dbReference>
<dbReference type="InterPro" id="IPR057045">
    <property type="entry name" value="PARP14_KH_3"/>
</dbReference>
<name>A0A8B9REB8_ASTMX</name>
<evidence type="ECO:0000256" key="5">
    <source>
        <dbReference type="ARBA" id="ARBA00023242"/>
    </source>
</evidence>
<dbReference type="Pfam" id="PF23085">
    <property type="entry name" value="RRM_PARP14_3"/>
    <property type="match status" value="1"/>
</dbReference>
<dbReference type="Pfam" id="PF00644">
    <property type="entry name" value="PARP"/>
    <property type="match status" value="1"/>
</dbReference>
<dbReference type="PANTHER" id="PTHR14453">
    <property type="entry name" value="PARP/ZINC FINGER CCCH TYPE DOMAIN CONTAINING PROTEIN"/>
    <property type="match status" value="1"/>
</dbReference>
<feature type="domain" description="Macro" evidence="12">
    <location>
        <begin position="1038"/>
        <end position="1215"/>
    </location>
</feature>
<dbReference type="PROSITE" id="PS51059">
    <property type="entry name" value="PARP_CATALYTIC"/>
    <property type="match status" value="1"/>
</dbReference>
<dbReference type="InterPro" id="IPR004170">
    <property type="entry name" value="WWE_dom"/>
</dbReference>
<dbReference type="Proteomes" id="UP000694621">
    <property type="component" value="Unplaced"/>
</dbReference>
<dbReference type="InterPro" id="IPR043472">
    <property type="entry name" value="Macro_dom-like"/>
</dbReference>
<evidence type="ECO:0000259" key="12">
    <source>
        <dbReference type="PROSITE" id="PS51154"/>
    </source>
</evidence>
<dbReference type="Pfam" id="PF23254">
    <property type="entry name" value="KH_PARP14_8"/>
    <property type="match status" value="1"/>
</dbReference>
<dbReference type="InterPro" id="IPR057046">
    <property type="entry name" value="PARP14_KH_4"/>
</dbReference>
<dbReference type="SUPFAM" id="SSF117839">
    <property type="entry name" value="WWE domain"/>
    <property type="match status" value="1"/>
</dbReference>
<dbReference type="CDD" id="cd02903">
    <property type="entry name" value="Macro_BAL-like"/>
    <property type="match status" value="2"/>
</dbReference>
<accession>A0A8B9REB8</accession>
<keyword evidence="5" id="KW-0539">Nucleus</keyword>